<dbReference type="Gene3D" id="1.20.120.50">
    <property type="entry name" value="Hemerythrin-like"/>
    <property type="match status" value="1"/>
</dbReference>
<dbReference type="Proteomes" id="UP000509658">
    <property type="component" value="Chromosome"/>
</dbReference>
<name>A0A6N0HT49_9GAMM</name>
<comment type="similarity">
    <text evidence="1">Belongs to the hemerythrin family.</text>
</comment>
<organism evidence="6 7">
    <name type="scientific">Candidatus Reidiella endopervernicosa</name>
    <dbReference type="NCBI Taxonomy" id="2738883"/>
    <lineage>
        <taxon>Bacteria</taxon>
        <taxon>Pseudomonadati</taxon>
        <taxon>Pseudomonadota</taxon>
        <taxon>Gammaproteobacteria</taxon>
        <taxon>Candidatus Reidiella</taxon>
    </lineage>
</organism>
<dbReference type="Pfam" id="PF01814">
    <property type="entry name" value="Hemerythrin"/>
    <property type="match status" value="1"/>
</dbReference>
<evidence type="ECO:0000256" key="1">
    <source>
        <dbReference type="ARBA" id="ARBA00010587"/>
    </source>
</evidence>
<dbReference type="NCBIfam" id="TIGR02481">
    <property type="entry name" value="hemeryth_dom"/>
    <property type="match status" value="1"/>
</dbReference>
<evidence type="ECO:0000256" key="2">
    <source>
        <dbReference type="ARBA" id="ARBA00022621"/>
    </source>
</evidence>
<dbReference type="AlphaFoldDB" id="A0A6N0HT49"/>
<dbReference type="GO" id="GO:0046872">
    <property type="term" value="F:metal ion binding"/>
    <property type="evidence" value="ECO:0007669"/>
    <property type="project" value="UniProtKB-KW"/>
</dbReference>
<evidence type="ECO:0000313" key="7">
    <source>
        <dbReference type="Proteomes" id="UP000509658"/>
    </source>
</evidence>
<dbReference type="RefSeq" id="WP_174672755.1">
    <property type="nucleotide sequence ID" value="NZ_CP054491.1"/>
</dbReference>
<dbReference type="GO" id="GO:0005344">
    <property type="term" value="F:oxygen carrier activity"/>
    <property type="evidence" value="ECO:0007669"/>
    <property type="project" value="UniProtKB-KW"/>
</dbReference>
<accession>A0A6N0HT49</accession>
<dbReference type="InterPro" id="IPR012312">
    <property type="entry name" value="Hemerythrin-like"/>
</dbReference>
<gene>
    <name evidence="6" type="ORF">HUE57_04040</name>
</gene>
<keyword evidence="3" id="KW-0479">Metal-binding</keyword>
<protein>
    <submittedName>
        <fullName evidence="6">Hemerythrin family protein</fullName>
    </submittedName>
</protein>
<sequence length="151" mass="17373">MAITWDDTYSVGIEEIDNQHKVLVGLINELDDALRVHSNREMVQGVIDQLIDYTKLHFAVEESIMRLFKYKEYEPHKAVHDGIIDKLNGMNEKFMAGIVRWVPNCSSSCRSGSLTTYRRSTNSTQNASRKFLVVGCWVSSSNKLRIRRYGE</sequence>
<proteinExistence type="inferred from homology"/>
<evidence type="ECO:0000259" key="5">
    <source>
        <dbReference type="Pfam" id="PF01814"/>
    </source>
</evidence>
<dbReference type="PROSITE" id="PS00550">
    <property type="entry name" value="HEMERYTHRINS"/>
    <property type="match status" value="1"/>
</dbReference>
<dbReference type="InterPro" id="IPR035938">
    <property type="entry name" value="Hemerythrin-like_sf"/>
</dbReference>
<evidence type="ECO:0000256" key="4">
    <source>
        <dbReference type="ARBA" id="ARBA00023004"/>
    </source>
</evidence>
<dbReference type="PANTHER" id="PTHR37164:SF1">
    <property type="entry name" value="BACTERIOHEMERYTHRIN"/>
    <property type="match status" value="1"/>
</dbReference>
<keyword evidence="4" id="KW-0408">Iron</keyword>
<reference evidence="6 7" key="1">
    <citation type="submission" date="2020-05" db="EMBL/GenBank/DDBJ databases">
        <title>Horizontal transmission and recombination maintain forever young bacterial symbiont genomes.</title>
        <authorList>
            <person name="Russell S.L."/>
            <person name="Pepper-Tunick E."/>
            <person name="Svedberg J."/>
            <person name="Byrne A."/>
            <person name="Ruelas Castillo J."/>
            <person name="Vollmers C."/>
            <person name="Beinart R.A."/>
            <person name="Corbett-Detig R."/>
        </authorList>
    </citation>
    <scope>NUCLEOTIDE SEQUENCE [LARGE SCALE GENOMIC DNA]</scope>
    <source>
        <strain evidence="6">Santa_Monica_outfall</strain>
    </source>
</reference>
<dbReference type="NCBIfam" id="NF033749">
    <property type="entry name" value="bact_hemeryth"/>
    <property type="match status" value="1"/>
</dbReference>
<dbReference type="InterPro" id="IPR050669">
    <property type="entry name" value="Hemerythrin"/>
</dbReference>
<dbReference type="InterPro" id="IPR016131">
    <property type="entry name" value="Haemerythrin_Fe_BS"/>
</dbReference>
<feature type="domain" description="Hemerythrin-like" evidence="5">
    <location>
        <begin position="12"/>
        <end position="98"/>
    </location>
</feature>
<keyword evidence="2" id="KW-0561">Oxygen transport</keyword>
<evidence type="ECO:0000313" key="6">
    <source>
        <dbReference type="EMBL" id="QKQ25563.1"/>
    </source>
</evidence>
<keyword evidence="7" id="KW-1185">Reference proteome</keyword>
<dbReference type="PANTHER" id="PTHR37164">
    <property type="entry name" value="BACTERIOHEMERYTHRIN"/>
    <property type="match status" value="1"/>
</dbReference>
<dbReference type="KEGG" id="rev:HUE57_04040"/>
<dbReference type="InterPro" id="IPR012827">
    <property type="entry name" value="Hemerythrin_metal-bd"/>
</dbReference>
<keyword evidence="2" id="KW-0813">Transport</keyword>
<dbReference type="SUPFAM" id="SSF47188">
    <property type="entry name" value="Hemerythrin-like"/>
    <property type="match status" value="1"/>
</dbReference>
<dbReference type="CDD" id="cd12107">
    <property type="entry name" value="Hemerythrin"/>
    <property type="match status" value="1"/>
</dbReference>
<dbReference type="EMBL" id="CP054491">
    <property type="protein sequence ID" value="QKQ25563.1"/>
    <property type="molecule type" value="Genomic_DNA"/>
</dbReference>
<evidence type="ECO:0000256" key="3">
    <source>
        <dbReference type="ARBA" id="ARBA00022723"/>
    </source>
</evidence>